<comment type="caution">
    <text evidence="1">The sequence shown here is derived from an EMBL/GenBank/DDBJ whole genome shotgun (WGS) entry which is preliminary data.</text>
</comment>
<accession>A0ABV6TF53</accession>
<keyword evidence="2" id="KW-1185">Reference proteome</keyword>
<reference evidence="1 2" key="1">
    <citation type="submission" date="2024-09" db="EMBL/GenBank/DDBJ databases">
        <authorList>
            <person name="Sun Q."/>
            <person name="Mori K."/>
        </authorList>
    </citation>
    <scope>NUCLEOTIDE SEQUENCE [LARGE SCALE GENOMIC DNA]</scope>
    <source>
        <strain evidence="1 2">JCM 4557</strain>
    </source>
</reference>
<sequence>MSSMTQAAGTTEGVRAPGQFTLSYPDTWWTLDLDAQTRDTAIRRKIEAQAPGDDVDRELLDALIRATRKTAREAHAQGALQVAGMIQFTESGAVLSATALVMRVTPPEDSSTDLAELLIPVALKNADNPMGRGTRANRVEMVELSGVGAVGRATSIEDIDYWGRGTVRTATMHTVVPVPHSRDFLVISCLTPNLSLVDAFFDLFDAISGTLRFLP</sequence>
<protein>
    <submittedName>
        <fullName evidence="1">Uncharacterized protein</fullName>
    </submittedName>
</protein>
<dbReference type="EMBL" id="JBHMQV010000009">
    <property type="protein sequence ID" value="MFC0844058.1"/>
    <property type="molecule type" value="Genomic_DNA"/>
</dbReference>
<evidence type="ECO:0000313" key="1">
    <source>
        <dbReference type="EMBL" id="MFC0844058.1"/>
    </source>
</evidence>
<dbReference type="Proteomes" id="UP001589887">
    <property type="component" value="Unassembled WGS sequence"/>
</dbReference>
<name>A0ABV6TF53_9ACTN</name>
<evidence type="ECO:0000313" key="2">
    <source>
        <dbReference type="Proteomes" id="UP001589887"/>
    </source>
</evidence>
<dbReference type="RefSeq" id="WP_394318026.1">
    <property type="nucleotide sequence ID" value="NZ_JBHMQV010000009.1"/>
</dbReference>
<gene>
    <name evidence="1" type="ORF">ACFH04_10095</name>
</gene>
<organism evidence="1 2">
    <name type="scientific">Streptomyces noboritoensis</name>
    <dbReference type="NCBI Taxonomy" id="67337"/>
    <lineage>
        <taxon>Bacteria</taxon>
        <taxon>Bacillati</taxon>
        <taxon>Actinomycetota</taxon>
        <taxon>Actinomycetes</taxon>
        <taxon>Kitasatosporales</taxon>
        <taxon>Streptomycetaceae</taxon>
        <taxon>Streptomyces</taxon>
    </lineage>
</organism>
<proteinExistence type="predicted"/>